<dbReference type="CDD" id="cd04301">
    <property type="entry name" value="NAT_SF"/>
    <property type="match status" value="1"/>
</dbReference>
<dbReference type="Gene3D" id="3.40.630.30">
    <property type="match status" value="1"/>
</dbReference>
<name>A0ABR9CV26_9HYPH</name>
<dbReference type="Proteomes" id="UP000632063">
    <property type="component" value="Unassembled WGS sequence"/>
</dbReference>
<evidence type="ECO:0000256" key="1">
    <source>
        <dbReference type="ARBA" id="ARBA00022679"/>
    </source>
</evidence>
<reference evidence="5" key="1">
    <citation type="submission" date="2020-09" db="EMBL/GenBank/DDBJ databases">
        <title>The genome sequence of strain Labrenzia suaedae 4C16A.</title>
        <authorList>
            <person name="Liu Y."/>
        </authorList>
    </citation>
    <scope>NUCLEOTIDE SEQUENCE [LARGE SCALE GENOMIC DNA]</scope>
    <source>
        <strain evidence="5">4C16A</strain>
    </source>
</reference>
<feature type="domain" description="N-acetyltransferase" evidence="3">
    <location>
        <begin position="3"/>
        <end position="155"/>
    </location>
</feature>
<dbReference type="PANTHER" id="PTHR43877:SF2">
    <property type="entry name" value="AMINOALKYLPHOSPHONATE N-ACETYLTRANSFERASE-RELATED"/>
    <property type="match status" value="1"/>
</dbReference>
<evidence type="ECO:0000256" key="2">
    <source>
        <dbReference type="ARBA" id="ARBA00023315"/>
    </source>
</evidence>
<gene>
    <name evidence="4" type="ORF">IG616_21130</name>
</gene>
<protein>
    <submittedName>
        <fullName evidence="4">GNAT family N-acetyltransferase</fullName>
    </submittedName>
</protein>
<evidence type="ECO:0000313" key="5">
    <source>
        <dbReference type="Proteomes" id="UP000632063"/>
    </source>
</evidence>
<evidence type="ECO:0000313" key="4">
    <source>
        <dbReference type="EMBL" id="MBD8894057.1"/>
    </source>
</evidence>
<proteinExistence type="predicted"/>
<comment type="caution">
    <text evidence="4">The sequence shown here is derived from an EMBL/GenBank/DDBJ whole genome shotgun (WGS) entry which is preliminary data.</text>
</comment>
<keyword evidence="2" id="KW-0012">Acyltransferase</keyword>
<dbReference type="InterPro" id="IPR016181">
    <property type="entry name" value="Acyl_CoA_acyltransferase"/>
</dbReference>
<dbReference type="PANTHER" id="PTHR43877">
    <property type="entry name" value="AMINOALKYLPHOSPHONATE N-ACETYLTRANSFERASE-RELATED-RELATED"/>
    <property type="match status" value="1"/>
</dbReference>
<dbReference type="InterPro" id="IPR050832">
    <property type="entry name" value="Bact_Acetyltransf"/>
</dbReference>
<accession>A0ABR9CV26</accession>
<organism evidence="4 5">
    <name type="scientific">Roseibium litorale</name>
    <dbReference type="NCBI Taxonomy" id="2803841"/>
    <lineage>
        <taxon>Bacteria</taxon>
        <taxon>Pseudomonadati</taxon>
        <taxon>Pseudomonadota</taxon>
        <taxon>Alphaproteobacteria</taxon>
        <taxon>Hyphomicrobiales</taxon>
        <taxon>Stappiaceae</taxon>
        <taxon>Roseibium</taxon>
    </lineage>
</organism>
<dbReference type="PROSITE" id="PS51186">
    <property type="entry name" value="GNAT"/>
    <property type="match status" value="1"/>
</dbReference>
<keyword evidence="5" id="KW-1185">Reference proteome</keyword>
<evidence type="ECO:0000259" key="3">
    <source>
        <dbReference type="PROSITE" id="PS51186"/>
    </source>
</evidence>
<keyword evidence="1" id="KW-0808">Transferase</keyword>
<dbReference type="RefSeq" id="WP_192150647.1">
    <property type="nucleotide sequence ID" value="NZ_JACYXI010000019.1"/>
</dbReference>
<dbReference type="InterPro" id="IPR000182">
    <property type="entry name" value="GNAT_dom"/>
</dbReference>
<dbReference type="SUPFAM" id="SSF55729">
    <property type="entry name" value="Acyl-CoA N-acyltransferases (Nat)"/>
    <property type="match status" value="1"/>
</dbReference>
<dbReference type="EMBL" id="JACYXI010000019">
    <property type="protein sequence ID" value="MBD8894057.1"/>
    <property type="molecule type" value="Genomic_DNA"/>
</dbReference>
<reference evidence="4 5" key="2">
    <citation type="journal article" date="2021" name="Int. J. Syst. Evol. Microbiol.">
        <title>Roseibium litorale sp. nov., isolated from a tidal flat sediment and proposal for the reclassification of Labrenzia polysiphoniae as Roseibium polysiphoniae comb. nov.</title>
        <authorList>
            <person name="Liu Y."/>
            <person name="Pei T."/>
            <person name="Du J."/>
            <person name="Chao M."/>
            <person name="Deng M.R."/>
            <person name="Zhu H."/>
        </authorList>
    </citation>
    <scope>NUCLEOTIDE SEQUENCE [LARGE SCALE GENOMIC DNA]</scope>
    <source>
        <strain evidence="4 5">4C16A</strain>
    </source>
</reference>
<sequence length="155" mass="17154">MPLDVRRAIAEDAEQVANLLRRSIIELCTPDHLGDPERYERWIANKTPENALKWIEGPGAVFVAVTECRVSGVGMGSPDGEVLLNYVLPDARFSGVSKALMEAVEAYFVDAGLKTSKLKSSGTAERFYRSLGYAETGEVEVHRGMTFRSFRKSLI</sequence>
<dbReference type="Pfam" id="PF13673">
    <property type="entry name" value="Acetyltransf_10"/>
    <property type="match status" value="1"/>
</dbReference>